<evidence type="ECO:0000256" key="1">
    <source>
        <dbReference type="ARBA" id="ARBA00006754"/>
    </source>
</evidence>
<dbReference type="InterPro" id="IPR042070">
    <property type="entry name" value="PucR_C-HTH_sf"/>
</dbReference>
<dbReference type="Pfam" id="PF13556">
    <property type="entry name" value="HTH_30"/>
    <property type="match status" value="1"/>
</dbReference>
<name>A0A4Z0D791_9FIRM</name>
<evidence type="ECO:0000313" key="6">
    <source>
        <dbReference type="Proteomes" id="UP000298381"/>
    </source>
</evidence>
<dbReference type="Pfam" id="PF17853">
    <property type="entry name" value="GGDEF_2"/>
    <property type="match status" value="1"/>
</dbReference>
<dbReference type="InterPro" id="IPR051448">
    <property type="entry name" value="CdaR-like_regulators"/>
</dbReference>
<dbReference type="PANTHER" id="PTHR33744">
    <property type="entry name" value="CARBOHYDRATE DIACID REGULATOR"/>
    <property type="match status" value="1"/>
</dbReference>
<dbReference type="OrthoDB" id="1704333at2"/>
<comment type="caution">
    <text evidence="5">The sequence shown here is derived from an EMBL/GenBank/DDBJ whole genome shotgun (WGS) entry which is preliminary data.</text>
</comment>
<feature type="domain" description="CdaR GGDEF-like" evidence="4">
    <location>
        <begin position="306"/>
        <end position="439"/>
    </location>
</feature>
<feature type="domain" description="PucR C-terminal helix-turn-helix" evidence="3">
    <location>
        <begin position="492"/>
        <end position="550"/>
    </location>
</feature>
<dbReference type="PANTHER" id="PTHR33744:SF1">
    <property type="entry name" value="DNA-BINDING TRANSCRIPTIONAL ACTIVATOR ADER"/>
    <property type="match status" value="1"/>
</dbReference>
<dbReference type="InterPro" id="IPR012914">
    <property type="entry name" value="PucR_dom"/>
</dbReference>
<dbReference type="EMBL" id="SRIB01000004">
    <property type="protein sequence ID" value="TFZ40737.1"/>
    <property type="molecule type" value="Genomic_DNA"/>
</dbReference>
<comment type="similarity">
    <text evidence="1">Belongs to the CdaR family.</text>
</comment>
<dbReference type="RefSeq" id="WP_135270763.1">
    <property type="nucleotide sequence ID" value="NZ_SRIB01000004.1"/>
</dbReference>
<accession>A0A4Z0D791</accession>
<organism evidence="5 6">
    <name type="scientific">Soehngenia longivitae</name>
    <dbReference type="NCBI Taxonomy" id="2562294"/>
    <lineage>
        <taxon>Bacteria</taxon>
        <taxon>Bacillati</taxon>
        <taxon>Bacillota</taxon>
        <taxon>Tissierellia</taxon>
        <taxon>Tissierellales</taxon>
        <taxon>Tissierellaceae</taxon>
        <taxon>Soehngenia</taxon>
    </lineage>
</organism>
<reference evidence="5 6" key="1">
    <citation type="submission" date="2019-03" db="EMBL/GenBank/DDBJ databases">
        <title>Draft genome sequence data and analysis of a Fermenting Bacterium, Soehngenia longevitae strain 1933PT, isolated from petroleum reservoir in Azerbaijan.</title>
        <authorList>
            <person name="Grouzdev D.S."/>
            <person name="Bidzhieva S.K."/>
            <person name="Sokolova D.S."/>
            <person name="Tourova T.P."/>
            <person name="Poltaraus A.B."/>
            <person name="Nazina T.N."/>
        </authorList>
    </citation>
    <scope>NUCLEOTIDE SEQUENCE [LARGE SCALE GENOMIC DNA]</scope>
    <source>
        <strain evidence="5 6">1933P</strain>
    </source>
</reference>
<dbReference type="Pfam" id="PF07905">
    <property type="entry name" value="PucR"/>
    <property type="match status" value="1"/>
</dbReference>
<dbReference type="AlphaFoldDB" id="A0A4Z0D791"/>
<evidence type="ECO:0000259" key="2">
    <source>
        <dbReference type="Pfam" id="PF07905"/>
    </source>
</evidence>
<evidence type="ECO:0000259" key="3">
    <source>
        <dbReference type="Pfam" id="PF13556"/>
    </source>
</evidence>
<evidence type="ECO:0000313" key="5">
    <source>
        <dbReference type="EMBL" id="TFZ40737.1"/>
    </source>
</evidence>
<feature type="domain" description="Purine catabolism PurC-like" evidence="2">
    <location>
        <begin position="11"/>
        <end position="131"/>
    </location>
</feature>
<dbReference type="InterPro" id="IPR041522">
    <property type="entry name" value="CdaR_GGDEF"/>
</dbReference>
<dbReference type="InterPro" id="IPR025736">
    <property type="entry name" value="PucR_C-HTH_dom"/>
</dbReference>
<dbReference type="Gene3D" id="1.10.10.2840">
    <property type="entry name" value="PucR C-terminal helix-turn-helix domain"/>
    <property type="match status" value="1"/>
</dbReference>
<dbReference type="Proteomes" id="UP000298381">
    <property type="component" value="Unassembled WGS sequence"/>
</dbReference>
<gene>
    <name evidence="5" type="ORF">E4100_04055</name>
</gene>
<proteinExistence type="inferred from homology"/>
<evidence type="ECO:0000259" key="4">
    <source>
        <dbReference type="Pfam" id="PF17853"/>
    </source>
</evidence>
<protein>
    <submittedName>
        <fullName evidence="5">PucR family transcriptional regulator</fullName>
    </submittedName>
</protein>
<keyword evidence="6" id="KW-1185">Reference proteome</keyword>
<sequence>MPRQNGISLEDVLNLPLMSKCKLISGFKGIRNTVSRVNIIADPDIFDWVKSGELLLTTAYSFNKADKDYQKSIILNAKEQNLAGIGIKISPYLTNMSDEILAYAEELNFPIIEIDPSLPLSEILMEVMKQIYNKQTSLLERIEKAHEKFMEIMLDGKSMEDVLDVVYNNIKNPVALKMKHQDVAYELFQDIPENTTIDLKKDLKKFSDNSINFRSKKMYEDKVIISGKYVDRMAIPIILKEEVHGYIISWSINTPLGGFDLSIMESASTIISLFILQELNVKEVEINYRSEFFEDLISSDTKRKRKALDRAHFFNLAPNDYYVVEVMSFKFPNLDNEDDDFLFDYLRKHSNQVVSSIEEAMKNFYLNGIVSTKLNGIQILLEFVNTNDYKKKLNDFNLNIYEAIKKRLDNVDLRIGVGRIYRGLDNANKSFSDALRTIRTGKELTNRTIITYEELGVFKILCQDSLTEELYDFYNTTLKPLVDYDEKKSTELVKTLNCYFECNGNLTKMSETLYTHYNTILYRINRIQEITGTNLNDSNDRLNLEIALKIKQMI</sequence>